<evidence type="ECO:0000313" key="2">
    <source>
        <dbReference type="Proteomes" id="UP000663874"/>
    </source>
</evidence>
<sequence length="40" mass="4790">SRTSIGTCEPYFSLRHFRTCVNASSHELNNFVRRFRTRRS</sequence>
<gene>
    <name evidence="1" type="ORF">FNK824_LOCUS41832</name>
</gene>
<feature type="non-terminal residue" evidence="1">
    <location>
        <position position="1"/>
    </location>
</feature>
<comment type="caution">
    <text evidence="1">The sequence shown here is derived from an EMBL/GenBank/DDBJ whole genome shotgun (WGS) entry which is preliminary data.</text>
</comment>
<dbReference type="AlphaFoldDB" id="A0A820K663"/>
<dbReference type="Proteomes" id="UP000663874">
    <property type="component" value="Unassembled WGS sequence"/>
</dbReference>
<reference evidence="1" key="1">
    <citation type="submission" date="2021-02" db="EMBL/GenBank/DDBJ databases">
        <authorList>
            <person name="Nowell W R."/>
        </authorList>
    </citation>
    <scope>NUCLEOTIDE SEQUENCE</scope>
</reference>
<organism evidence="1 2">
    <name type="scientific">Rotaria sordida</name>
    <dbReference type="NCBI Taxonomy" id="392033"/>
    <lineage>
        <taxon>Eukaryota</taxon>
        <taxon>Metazoa</taxon>
        <taxon>Spiralia</taxon>
        <taxon>Gnathifera</taxon>
        <taxon>Rotifera</taxon>
        <taxon>Eurotatoria</taxon>
        <taxon>Bdelloidea</taxon>
        <taxon>Philodinida</taxon>
        <taxon>Philodinidae</taxon>
        <taxon>Rotaria</taxon>
    </lineage>
</organism>
<proteinExistence type="predicted"/>
<evidence type="ECO:0000313" key="1">
    <source>
        <dbReference type="EMBL" id="CAF4335351.1"/>
    </source>
</evidence>
<name>A0A820K663_9BILA</name>
<accession>A0A820K663</accession>
<dbReference type="EMBL" id="CAJOBE010043836">
    <property type="protein sequence ID" value="CAF4335351.1"/>
    <property type="molecule type" value="Genomic_DNA"/>
</dbReference>
<protein>
    <submittedName>
        <fullName evidence="1">Uncharacterized protein</fullName>
    </submittedName>
</protein>